<dbReference type="EMBL" id="CP019288">
    <property type="protein sequence ID" value="QHI36282.1"/>
    <property type="molecule type" value="Genomic_DNA"/>
</dbReference>
<evidence type="ECO:0000256" key="3">
    <source>
        <dbReference type="ARBA" id="ARBA00023157"/>
    </source>
</evidence>
<comment type="subcellular location">
    <subcellularLocation>
        <location evidence="1">Cell envelope</location>
    </subcellularLocation>
</comment>
<dbReference type="OrthoDB" id="1098640at2"/>
<gene>
    <name evidence="6" type="primary">tlpA_1</name>
    <name evidence="6" type="ORF">IMCC3317_16420</name>
</gene>
<evidence type="ECO:0000313" key="7">
    <source>
        <dbReference type="Proteomes" id="UP000464657"/>
    </source>
</evidence>
<dbReference type="PANTHER" id="PTHR42852:SF6">
    <property type="entry name" value="THIOL:DISULFIDE INTERCHANGE PROTEIN DSBE"/>
    <property type="match status" value="1"/>
</dbReference>
<dbReference type="Pfam" id="PF13905">
    <property type="entry name" value="Thioredoxin_8"/>
    <property type="match status" value="1"/>
</dbReference>
<dbReference type="InterPro" id="IPR013766">
    <property type="entry name" value="Thioredoxin_domain"/>
</dbReference>
<dbReference type="AlphaFoldDB" id="A0A7L4ZI18"/>
<dbReference type="PROSITE" id="PS51257">
    <property type="entry name" value="PROKAR_LIPOPROTEIN"/>
    <property type="match status" value="1"/>
</dbReference>
<dbReference type="PANTHER" id="PTHR42852">
    <property type="entry name" value="THIOL:DISULFIDE INTERCHANGE PROTEIN DSBE"/>
    <property type="match status" value="1"/>
</dbReference>
<protein>
    <submittedName>
        <fullName evidence="6">Thiol:disulfide interchange protein TlpA</fullName>
    </submittedName>
</protein>
<keyword evidence="3" id="KW-1015">Disulfide bond</keyword>
<keyword evidence="7" id="KW-1185">Reference proteome</keyword>
<name>A0A7L4ZI18_9FLAO</name>
<organism evidence="6 7">
    <name type="scientific">Kordia antarctica</name>
    <dbReference type="NCBI Taxonomy" id="1218801"/>
    <lineage>
        <taxon>Bacteria</taxon>
        <taxon>Pseudomonadati</taxon>
        <taxon>Bacteroidota</taxon>
        <taxon>Flavobacteriia</taxon>
        <taxon>Flavobacteriales</taxon>
        <taxon>Flavobacteriaceae</taxon>
        <taxon>Kordia</taxon>
    </lineage>
</organism>
<sequence length="163" mass="18845">MKYIISILFITVFSISCQKEILKEFPKEALQDTMRTIDGKKIKVEEILAKHKGETIFIDIWASWCGDCLKGIPSVKEIQKNNPQFTYLFLSLDRKESSWKVGIEKHNLIGEHYFLPKGFKSAFAKAIDVDWIPRYMIINPDGSIKLYEAVKTTDEALREAIKQ</sequence>
<keyword evidence="2" id="KW-0201">Cytochrome c-type biogenesis</keyword>
<keyword evidence="4" id="KW-0676">Redox-active center</keyword>
<feature type="domain" description="Thioredoxin" evidence="5">
    <location>
        <begin position="19"/>
        <end position="163"/>
    </location>
</feature>
<evidence type="ECO:0000259" key="5">
    <source>
        <dbReference type="PROSITE" id="PS51352"/>
    </source>
</evidence>
<dbReference type="InterPro" id="IPR036249">
    <property type="entry name" value="Thioredoxin-like_sf"/>
</dbReference>
<dbReference type="SUPFAM" id="SSF52833">
    <property type="entry name" value="Thioredoxin-like"/>
    <property type="match status" value="1"/>
</dbReference>
<dbReference type="Proteomes" id="UP000464657">
    <property type="component" value="Chromosome"/>
</dbReference>
<dbReference type="InterPro" id="IPR050553">
    <property type="entry name" value="Thioredoxin_ResA/DsbE_sf"/>
</dbReference>
<dbReference type="InterPro" id="IPR012336">
    <property type="entry name" value="Thioredoxin-like_fold"/>
</dbReference>
<evidence type="ECO:0000256" key="1">
    <source>
        <dbReference type="ARBA" id="ARBA00004196"/>
    </source>
</evidence>
<proteinExistence type="predicted"/>
<dbReference type="GO" id="GO:0030313">
    <property type="term" value="C:cell envelope"/>
    <property type="evidence" value="ECO:0007669"/>
    <property type="project" value="UniProtKB-SubCell"/>
</dbReference>
<evidence type="ECO:0000256" key="2">
    <source>
        <dbReference type="ARBA" id="ARBA00022748"/>
    </source>
</evidence>
<evidence type="ECO:0000256" key="4">
    <source>
        <dbReference type="ARBA" id="ARBA00023284"/>
    </source>
</evidence>
<accession>A0A7L4ZI18</accession>
<dbReference type="Gene3D" id="3.40.30.10">
    <property type="entry name" value="Glutaredoxin"/>
    <property type="match status" value="1"/>
</dbReference>
<evidence type="ECO:0000313" key="6">
    <source>
        <dbReference type="EMBL" id="QHI36282.1"/>
    </source>
</evidence>
<dbReference type="KEGG" id="kan:IMCC3317_16420"/>
<dbReference type="CDD" id="cd02966">
    <property type="entry name" value="TlpA_like_family"/>
    <property type="match status" value="1"/>
</dbReference>
<reference evidence="6 7" key="1">
    <citation type="journal article" date="2013" name="Int. J. Syst. Evol. Microbiol.">
        <title>Kordia antarctica sp. nov., isolated from Antarctic seawater.</title>
        <authorList>
            <person name="Baek K."/>
            <person name="Choi A."/>
            <person name="Kang I."/>
            <person name="Lee K."/>
            <person name="Cho J.C."/>
        </authorList>
    </citation>
    <scope>NUCLEOTIDE SEQUENCE [LARGE SCALE GENOMIC DNA]</scope>
    <source>
        <strain evidence="6 7">IMCC3317</strain>
    </source>
</reference>
<dbReference type="GO" id="GO:0017004">
    <property type="term" value="P:cytochrome complex assembly"/>
    <property type="evidence" value="ECO:0007669"/>
    <property type="project" value="UniProtKB-KW"/>
</dbReference>
<dbReference type="RefSeq" id="WP_160129002.1">
    <property type="nucleotide sequence ID" value="NZ_CP019288.1"/>
</dbReference>
<dbReference type="PROSITE" id="PS51352">
    <property type="entry name" value="THIOREDOXIN_2"/>
    <property type="match status" value="1"/>
</dbReference>